<accession>A0A1D1XDS0</accession>
<dbReference type="InterPro" id="IPR002885">
    <property type="entry name" value="PPR_rpt"/>
</dbReference>
<evidence type="ECO:0000256" key="2">
    <source>
        <dbReference type="PROSITE-ProRule" id="PRU00708"/>
    </source>
</evidence>
<evidence type="ECO:0000256" key="1">
    <source>
        <dbReference type="ARBA" id="ARBA00022737"/>
    </source>
</evidence>
<evidence type="ECO:0000313" key="3">
    <source>
        <dbReference type="EMBL" id="JAT40466.1"/>
    </source>
</evidence>
<keyword evidence="1" id="KW-0677">Repeat</keyword>
<dbReference type="AlphaFoldDB" id="A0A1D1XDS0"/>
<protein>
    <submittedName>
        <fullName evidence="3">Pentatricopeptide repeat-containing protein At1g62350</fullName>
    </submittedName>
</protein>
<dbReference type="Gene3D" id="1.25.40.10">
    <property type="entry name" value="Tetratricopeptide repeat domain"/>
    <property type="match status" value="1"/>
</dbReference>
<dbReference type="PANTHER" id="PTHR46870:SF1">
    <property type="entry name" value="OS03G0297700 PROTEIN"/>
    <property type="match status" value="1"/>
</dbReference>
<dbReference type="InterPro" id="IPR011990">
    <property type="entry name" value="TPR-like_helical_dom_sf"/>
</dbReference>
<gene>
    <name evidence="3" type="primary">At1g62350</name>
    <name evidence="3" type="ORF">g.22430</name>
</gene>
<dbReference type="PANTHER" id="PTHR46870">
    <property type="entry name" value="PROTEIN THYLAKOID ASSEMBLY 8-LIKE, CHLOROPLASTIC"/>
    <property type="match status" value="1"/>
</dbReference>
<reference evidence="3" key="1">
    <citation type="submission" date="2015-07" db="EMBL/GenBank/DDBJ databases">
        <title>Transcriptome Assembly of Anthurium amnicola.</title>
        <authorList>
            <person name="Suzuki J."/>
        </authorList>
    </citation>
    <scope>NUCLEOTIDE SEQUENCE</scope>
</reference>
<sequence length="259" mass="28884">MVRHGLAAALRGATGGLAGTRRALSPAIGPISAALREGGDVSGGGWGAGAVRRSSASTASSPSLSIWRRKKEMGKEGLFVVHELKRLTRSGGGGPRLEGFVRSHVSRLVRTDLLAVLAELQRQDLVLLSMKIYGLVRKEIWYRPDMFFYRDMLMLLARNKKAEEAKQVWVDARREEVQFDQHTYGDIVRAFSDGGLPALAMEFYDEMRQSPDPPLSLPFRVILKGLIPFPDLRQKVKDDFLELFPDMLVYDPPEDIFDA</sequence>
<name>A0A1D1XDS0_9ARAE</name>
<proteinExistence type="predicted"/>
<feature type="repeat" description="PPR" evidence="2">
    <location>
        <begin position="180"/>
        <end position="214"/>
    </location>
</feature>
<dbReference type="InterPro" id="IPR044795">
    <property type="entry name" value="THA8L-like"/>
</dbReference>
<organism evidence="3">
    <name type="scientific">Anthurium amnicola</name>
    <dbReference type="NCBI Taxonomy" id="1678845"/>
    <lineage>
        <taxon>Eukaryota</taxon>
        <taxon>Viridiplantae</taxon>
        <taxon>Streptophyta</taxon>
        <taxon>Embryophyta</taxon>
        <taxon>Tracheophyta</taxon>
        <taxon>Spermatophyta</taxon>
        <taxon>Magnoliopsida</taxon>
        <taxon>Liliopsida</taxon>
        <taxon>Araceae</taxon>
        <taxon>Pothoideae</taxon>
        <taxon>Potheae</taxon>
        <taxon>Anthurium</taxon>
    </lineage>
</organism>
<dbReference type="EMBL" id="GDJX01027470">
    <property type="protein sequence ID" value="JAT40466.1"/>
    <property type="molecule type" value="Transcribed_RNA"/>
</dbReference>
<dbReference type="PROSITE" id="PS51375">
    <property type="entry name" value="PPR"/>
    <property type="match status" value="1"/>
</dbReference>